<dbReference type="AlphaFoldDB" id="A0A2K8KTC9"/>
<evidence type="ECO:0000313" key="1">
    <source>
        <dbReference type="EMBL" id="ATX76554.1"/>
    </source>
</evidence>
<dbReference type="SUPFAM" id="SSF53474">
    <property type="entry name" value="alpha/beta-Hydrolases"/>
    <property type="match status" value="1"/>
</dbReference>
<accession>A0A2K8KTC9</accession>
<dbReference type="InterPro" id="IPR050583">
    <property type="entry name" value="Mycobacterial_A85_antigen"/>
</dbReference>
<sequence>MFRIITKITQSWPAMALLGLLTLLAPTAYADWFVRGTANAWQPQPMTDLGNGQYHLNLNFHKEEAIARFKIDRFADWSESYPSQDLQVDACSEYNILFNANSKAIVLEKVGVVTDGECSITDAWFYRGSSNAWAATVMSAIPGTNNFTLNVAFEKQEADARFKIDHFSDWTESYPALDFRIEDCAEYEIVFDSVLKTIVATKLRDILTGACSEPGDDDWFFRGTANNWQSTRLTQIGATDHYELTVAFKNQASPARFKIDHFGDWLDTYPALDFTVDDCAEYRIRFNRNTKIIEADKLATIVGDACNGPENTVLGDVRILDVRMPQLGNISRKVRVLLPTDYDVSERDYPVLYMHDGHNLFDKNTSAFGNEWYADEILDLLYSTGEHEGVIVVGIDSAPNAQQRYQEYTGWDWTHPSLGFIDAKGAQHAAFVVDSLMPLINSRYRTLTDRDNTGIAGSSMGAYMAIYTGVRYQTHFSKIAAVSLVALDNPMNGYELRDYVRAADPSLPMRVYTDIGTDEQLSYTTPELLVQSNTKMCGALQVPFSEVTCRTIEGGQHNEAAWAARFGDIYLHLFTGLDL</sequence>
<organism evidence="1 2">
    <name type="scientific">Reinekea forsetii</name>
    <dbReference type="NCBI Taxonomy" id="1336806"/>
    <lineage>
        <taxon>Bacteria</taxon>
        <taxon>Pseudomonadati</taxon>
        <taxon>Pseudomonadota</taxon>
        <taxon>Gammaproteobacteria</taxon>
        <taxon>Oceanospirillales</taxon>
        <taxon>Saccharospirillaceae</taxon>
        <taxon>Reinekea</taxon>
    </lineage>
</organism>
<protein>
    <submittedName>
        <fullName evidence="1">Putative alpha-dextrin endo-1,6-alpha-glucosidase, CE1 family</fullName>
    </submittedName>
</protein>
<dbReference type="Gene3D" id="3.40.50.1820">
    <property type="entry name" value="alpha/beta hydrolase"/>
    <property type="match status" value="1"/>
</dbReference>
<dbReference type="OrthoDB" id="9784036at2"/>
<keyword evidence="2" id="KW-1185">Reference proteome</keyword>
<name>A0A2K8KTC9_9GAMM</name>
<dbReference type="InterPro" id="IPR029058">
    <property type="entry name" value="AB_hydrolase_fold"/>
</dbReference>
<dbReference type="EMBL" id="CP011797">
    <property type="protein sequence ID" value="ATX76554.1"/>
    <property type="molecule type" value="Genomic_DNA"/>
</dbReference>
<dbReference type="RefSeq" id="WP_100256889.1">
    <property type="nucleotide sequence ID" value="NZ_CP011797.1"/>
</dbReference>
<proteinExistence type="predicted"/>
<dbReference type="PANTHER" id="PTHR48098:SF6">
    <property type="entry name" value="FERRI-BACILLIBACTIN ESTERASE BESA"/>
    <property type="match status" value="1"/>
</dbReference>
<dbReference type="Pfam" id="PF00756">
    <property type="entry name" value="Esterase"/>
    <property type="match status" value="1"/>
</dbReference>
<reference evidence="1 2" key="1">
    <citation type="journal article" date="2017" name="Environ. Microbiol.">
        <title>Genomic and physiological analyses of 'Reinekea forsetii' reveal a versatile opportunistic lifestyle during spring algae blooms.</title>
        <authorList>
            <person name="Avci B."/>
            <person name="Hahnke R.L."/>
            <person name="Chafee M."/>
            <person name="Fischer T."/>
            <person name="Gruber-Vodicka H."/>
            <person name="Tegetmeyer H.E."/>
            <person name="Harder J."/>
            <person name="Fuchs B.M."/>
            <person name="Amann R.I."/>
            <person name="Teeling H."/>
        </authorList>
    </citation>
    <scope>NUCLEOTIDE SEQUENCE [LARGE SCALE GENOMIC DNA]</scope>
    <source>
        <strain evidence="1 2">Hel1_31_D35</strain>
    </source>
</reference>
<dbReference type="PANTHER" id="PTHR48098">
    <property type="entry name" value="ENTEROCHELIN ESTERASE-RELATED"/>
    <property type="match status" value="1"/>
</dbReference>
<dbReference type="KEGG" id="rfo:REIFOR_01408"/>
<dbReference type="InterPro" id="IPR000801">
    <property type="entry name" value="Esterase-like"/>
</dbReference>
<dbReference type="Proteomes" id="UP000229757">
    <property type="component" value="Chromosome"/>
</dbReference>
<evidence type="ECO:0000313" key="2">
    <source>
        <dbReference type="Proteomes" id="UP000229757"/>
    </source>
</evidence>
<gene>
    <name evidence="1" type="ORF">REIFOR_01408</name>
</gene>